<evidence type="ECO:0000313" key="1">
    <source>
        <dbReference type="EMBL" id="VUX12697.1"/>
    </source>
</evidence>
<keyword evidence="2" id="KW-1185">Reference proteome</keyword>
<organism evidence="1 2">
    <name type="scientific">[Ruminococcus] torques</name>
    <dbReference type="NCBI Taxonomy" id="33039"/>
    <lineage>
        <taxon>Bacteria</taxon>
        <taxon>Bacillati</taxon>
        <taxon>Bacillota</taxon>
        <taxon>Clostridia</taxon>
        <taxon>Lachnospirales</taxon>
        <taxon>Lachnospiraceae</taxon>
        <taxon>Mediterraneibacter</taxon>
    </lineage>
</organism>
<dbReference type="Proteomes" id="UP000363661">
    <property type="component" value="Unassembled WGS sequence"/>
</dbReference>
<dbReference type="AlphaFoldDB" id="A0A564TZL8"/>
<accession>A0A564TZL8</accession>
<proteinExistence type="predicted"/>
<gene>
    <name evidence="1" type="ORF">RTSSTS7063_01823</name>
</gene>
<dbReference type="EMBL" id="CABHNA010000060">
    <property type="protein sequence ID" value="VUX12697.1"/>
    <property type="molecule type" value="Genomic_DNA"/>
</dbReference>
<evidence type="ECO:0000313" key="2">
    <source>
        <dbReference type="Proteomes" id="UP000363661"/>
    </source>
</evidence>
<sequence length="320" mass="36582">MDNILRLAKNYSKECHLNLLPCGDNNILENIHFLYDENWENQGVSYPYEILTYLFDSYYVLPQRPDLAALFCWQAINHSYYVQQLSDNSVGFCLDTKGVEFVRGAILANWNNKYKAILEPFLERLPDKTFHYVASYMLKGYAMEKNGIAEKYRASSYKSLKGKISLLSEILDNAYGKSYCQISNPTLIGNTVDLGISDANKGKSRAITHSFGIKLRALMLGEESEITFCDAQGTKKKYKFTDEERLSFVLFGILYASRCNNFHGNVAARMNSINANRDTFRMYTDMFLTEYIILAIHMNSQGELSDMALNEVGKNVNLML</sequence>
<protein>
    <submittedName>
        <fullName evidence="1">Uncharacterized protein</fullName>
    </submittedName>
</protein>
<name>A0A564TZL8_9FIRM</name>
<reference evidence="1 2" key="1">
    <citation type="submission" date="2019-07" db="EMBL/GenBank/DDBJ databases">
        <authorList>
            <person name="Hibberd C M."/>
            <person name="Gehrig L. J."/>
            <person name="Chang H.-W."/>
            <person name="Venkatesh S."/>
        </authorList>
    </citation>
    <scope>NUCLEOTIDE SEQUENCE [LARGE SCALE GENOMIC DNA]</scope>
    <source>
        <strain evidence="1">Ruminococcus_torques_SSTS_Bg7063</strain>
    </source>
</reference>